<dbReference type="SUPFAM" id="SSF53300">
    <property type="entry name" value="vWA-like"/>
    <property type="match status" value="1"/>
</dbReference>
<dbReference type="InterPro" id="IPR050768">
    <property type="entry name" value="UPF0353/GerABKA_families"/>
</dbReference>
<dbReference type="Pfam" id="PF00092">
    <property type="entry name" value="VWA"/>
    <property type="match status" value="1"/>
</dbReference>
<keyword evidence="2 5" id="KW-0812">Transmembrane</keyword>
<organism evidence="7 8">
    <name type="scientific">Hwanghaeella grinnelliae</name>
    <dbReference type="NCBI Taxonomy" id="2500179"/>
    <lineage>
        <taxon>Bacteria</taxon>
        <taxon>Pseudomonadati</taxon>
        <taxon>Pseudomonadota</taxon>
        <taxon>Alphaproteobacteria</taxon>
        <taxon>Rhodospirillales</taxon>
        <taxon>Rhodospirillaceae</taxon>
        <taxon>Hwanghaeella</taxon>
    </lineage>
</organism>
<dbReference type="PANTHER" id="PTHR22550:SF5">
    <property type="entry name" value="LEUCINE ZIPPER PROTEIN 4"/>
    <property type="match status" value="1"/>
</dbReference>
<evidence type="ECO:0000256" key="4">
    <source>
        <dbReference type="ARBA" id="ARBA00023136"/>
    </source>
</evidence>
<protein>
    <submittedName>
        <fullName evidence="7">VWA domain-containing protein</fullName>
    </submittedName>
</protein>
<dbReference type="PANTHER" id="PTHR22550">
    <property type="entry name" value="SPORE GERMINATION PROTEIN"/>
    <property type="match status" value="1"/>
</dbReference>
<sequence>MWSLADPLALMLLPLPFLARFLLPPRRRESGAFFVPSAIAGAMAEIGSIGYATHVRRALPSLLWLMLVVALAGPRMLGTSDAIPSSGRDIVLALDLSGSMEKEDFNLDGQDLTRLQAVQKVGAHFVRRRVGDRIGLVIFGDRAYFGSPLTFDTVAVARAIQEAVIGISGRSTAISDGLGLAVKRLSKSDAPSRVVILLSDGVDTKGTVSAIDVAGLAKEHGIRVHTIALGPVDLETAPKTRDAVDTKTLREVAEESGGQSFRVKNMSDLTAVADALDALEPSPTLQPPLEVHHEYWMLPAALALLLAVFIAFMHRTTE</sequence>
<dbReference type="Gene3D" id="3.40.50.410">
    <property type="entry name" value="von Willebrand factor, type A domain"/>
    <property type="match status" value="1"/>
</dbReference>
<dbReference type="PROSITE" id="PS50234">
    <property type="entry name" value="VWFA"/>
    <property type="match status" value="1"/>
</dbReference>
<feature type="transmembrane region" description="Helical" evidence="5">
    <location>
        <begin position="295"/>
        <end position="314"/>
    </location>
</feature>
<keyword evidence="3 5" id="KW-1133">Transmembrane helix</keyword>
<evidence type="ECO:0000256" key="1">
    <source>
        <dbReference type="ARBA" id="ARBA00022475"/>
    </source>
</evidence>
<dbReference type="InterPro" id="IPR002035">
    <property type="entry name" value="VWF_A"/>
</dbReference>
<feature type="domain" description="VWFA" evidence="6">
    <location>
        <begin position="89"/>
        <end position="276"/>
    </location>
</feature>
<evidence type="ECO:0000256" key="3">
    <source>
        <dbReference type="ARBA" id="ARBA00022989"/>
    </source>
</evidence>
<accession>A0A437QNA8</accession>
<evidence type="ECO:0000313" key="8">
    <source>
        <dbReference type="Proteomes" id="UP000287447"/>
    </source>
</evidence>
<keyword evidence="1" id="KW-1003">Cell membrane</keyword>
<name>A0A437QNA8_9PROT</name>
<dbReference type="SMART" id="SM00327">
    <property type="entry name" value="VWA"/>
    <property type="match status" value="1"/>
</dbReference>
<proteinExistence type="predicted"/>
<dbReference type="EMBL" id="SADE01000002">
    <property type="protein sequence ID" value="RVU35899.1"/>
    <property type="molecule type" value="Genomic_DNA"/>
</dbReference>
<gene>
    <name evidence="7" type="ORF">EOI86_11625</name>
</gene>
<evidence type="ECO:0000313" key="7">
    <source>
        <dbReference type="EMBL" id="RVU35899.1"/>
    </source>
</evidence>
<feature type="transmembrane region" description="Helical" evidence="5">
    <location>
        <begin position="30"/>
        <end position="52"/>
    </location>
</feature>
<dbReference type="Proteomes" id="UP000287447">
    <property type="component" value="Unassembled WGS sequence"/>
</dbReference>
<evidence type="ECO:0000259" key="6">
    <source>
        <dbReference type="PROSITE" id="PS50234"/>
    </source>
</evidence>
<dbReference type="OrthoDB" id="6206554at2"/>
<evidence type="ECO:0000256" key="2">
    <source>
        <dbReference type="ARBA" id="ARBA00022692"/>
    </source>
</evidence>
<feature type="transmembrane region" description="Helical" evidence="5">
    <location>
        <begin position="6"/>
        <end position="23"/>
    </location>
</feature>
<dbReference type="RefSeq" id="WP_127765376.1">
    <property type="nucleotide sequence ID" value="NZ_SADE01000002.1"/>
</dbReference>
<dbReference type="AlphaFoldDB" id="A0A437QNA8"/>
<keyword evidence="4 5" id="KW-0472">Membrane</keyword>
<comment type="caution">
    <text evidence="7">The sequence shown here is derived from an EMBL/GenBank/DDBJ whole genome shotgun (WGS) entry which is preliminary data.</text>
</comment>
<dbReference type="InterPro" id="IPR036465">
    <property type="entry name" value="vWFA_dom_sf"/>
</dbReference>
<evidence type="ECO:0000256" key="5">
    <source>
        <dbReference type="SAM" id="Phobius"/>
    </source>
</evidence>
<reference evidence="8" key="1">
    <citation type="submission" date="2019-01" db="EMBL/GenBank/DDBJ databases">
        <title>Gri0909 isolated from a small marine red alga.</title>
        <authorList>
            <person name="Kim J."/>
            <person name="Jeong S.E."/>
            <person name="Jeon C.O."/>
        </authorList>
    </citation>
    <scope>NUCLEOTIDE SEQUENCE [LARGE SCALE GENOMIC DNA]</scope>
    <source>
        <strain evidence="8">Gri0909</strain>
    </source>
</reference>
<keyword evidence="8" id="KW-1185">Reference proteome</keyword>